<dbReference type="EMBL" id="PNBA02000009">
    <property type="protein sequence ID" value="KAG6413750.1"/>
    <property type="molecule type" value="Genomic_DNA"/>
</dbReference>
<dbReference type="Pfam" id="PF00931">
    <property type="entry name" value="NB-ARC"/>
    <property type="match status" value="1"/>
</dbReference>
<proteinExistence type="predicted"/>
<dbReference type="Proteomes" id="UP000298416">
    <property type="component" value="Unassembled WGS sequence"/>
</dbReference>
<feature type="compositionally biased region" description="Basic and acidic residues" evidence="2">
    <location>
        <begin position="483"/>
        <end position="494"/>
    </location>
</feature>
<dbReference type="SUPFAM" id="SSF52540">
    <property type="entry name" value="P-loop containing nucleoside triphosphate hydrolases"/>
    <property type="match status" value="1"/>
</dbReference>
<comment type="caution">
    <text evidence="4">The sequence shown here is derived from an EMBL/GenBank/DDBJ whole genome shotgun (WGS) entry which is preliminary data.</text>
</comment>
<dbReference type="GO" id="GO:0006952">
    <property type="term" value="P:defense response"/>
    <property type="evidence" value="ECO:0007669"/>
    <property type="project" value="UniProtKB-KW"/>
</dbReference>
<gene>
    <name evidence="4" type="ORF">SASPL_126464</name>
</gene>
<organism evidence="4">
    <name type="scientific">Salvia splendens</name>
    <name type="common">Scarlet sage</name>
    <dbReference type="NCBI Taxonomy" id="180675"/>
    <lineage>
        <taxon>Eukaryota</taxon>
        <taxon>Viridiplantae</taxon>
        <taxon>Streptophyta</taxon>
        <taxon>Embryophyta</taxon>
        <taxon>Tracheophyta</taxon>
        <taxon>Spermatophyta</taxon>
        <taxon>Magnoliopsida</taxon>
        <taxon>eudicotyledons</taxon>
        <taxon>Gunneridae</taxon>
        <taxon>Pentapetalae</taxon>
        <taxon>asterids</taxon>
        <taxon>lamiids</taxon>
        <taxon>Lamiales</taxon>
        <taxon>Lamiaceae</taxon>
        <taxon>Nepetoideae</taxon>
        <taxon>Mentheae</taxon>
        <taxon>Salviinae</taxon>
        <taxon>Salvia</taxon>
        <taxon>Salvia subgen. Calosphace</taxon>
        <taxon>core Calosphace</taxon>
    </lineage>
</organism>
<feature type="region of interest" description="Disordered" evidence="2">
    <location>
        <begin position="477"/>
        <end position="513"/>
    </location>
</feature>
<evidence type="ECO:0000256" key="2">
    <source>
        <dbReference type="SAM" id="MobiDB-lite"/>
    </source>
</evidence>
<evidence type="ECO:0000256" key="1">
    <source>
        <dbReference type="ARBA" id="ARBA00022821"/>
    </source>
</evidence>
<feature type="domain" description="NB-ARC" evidence="3">
    <location>
        <begin position="171"/>
        <end position="303"/>
    </location>
</feature>
<reference evidence="4" key="2">
    <citation type="submission" date="2020-08" db="EMBL/GenBank/DDBJ databases">
        <title>Plant Genome Project.</title>
        <authorList>
            <person name="Zhang R.-G."/>
        </authorList>
    </citation>
    <scope>NUCLEOTIDE SEQUENCE</scope>
    <source>
        <strain evidence="4">Huo1</strain>
        <tissue evidence="4">Leaf</tissue>
    </source>
</reference>
<dbReference type="AlphaFoldDB" id="A0A8X8XKJ2"/>
<sequence>MAYAAATSLKQTIQGLLCSSNISLDSSSREILDIAHNHLTSLQETLKKSDERLRSNGLRELEKEIRDAIHNLEDSLESQFLSGLEEEEEEEEEEEATICFPLELDLKEVSHEFNSFAEAAKKMKEDYNNHLDNPSSDIDHDASAAPSQIACNVKMVGLSEQRSDLKDHLMGVIRPDDFGFFSFFGKPGTGRSLVAWRVYDDIQGSFECSAWVRIGSTYDLTQLLLNIISQINPDVDHEFISSQGDEIFGKYVYNSLEGRRYMVALDDVRDTDVLIKLRRSLPEQNNGSVVLLTTELSEVAEFDESFVLLKPPLIDEDIIWPNILTIFFEGGIAPPGFEEIGRKIARNCGDCRLVVGRIILILRKMKKEEEIWSGLAEAQHDRVYMMDDELSEITSHGPRPDGLCDDNCRPCISPPVGTHQNNRNTRHMSHQHMWNPLTVDGDGELWDSEDSLLDAELCDSENSILEAVAKKLMDRGLPSENWGSREGRDGRLEDQQVPSFDEIDPPCSPDMSKETEEDALLDDVEEVDSIEEVKKAVVARMMSQDANEVQKYLQEDDQVWSNGIFRDDISMLVEKTQDALFPDRDLIWNIARLVIFIQFFGIYHAGKPSRIEVVECHPLTGDWARKMKDKNWRMEGMKMKGRKSCEELELEARVELSTTWNI</sequence>
<evidence type="ECO:0000259" key="3">
    <source>
        <dbReference type="Pfam" id="PF00931"/>
    </source>
</evidence>
<dbReference type="Gene3D" id="1.20.5.4130">
    <property type="match status" value="1"/>
</dbReference>
<dbReference type="InterPro" id="IPR027417">
    <property type="entry name" value="P-loop_NTPase"/>
</dbReference>
<dbReference type="PANTHER" id="PTHR36766">
    <property type="entry name" value="PLANT BROAD-SPECTRUM MILDEW RESISTANCE PROTEIN RPW8"/>
    <property type="match status" value="1"/>
</dbReference>
<reference evidence="4" key="1">
    <citation type="submission" date="2018-01" db="EMBL/GenBank/DDBJ databases">
        <authorList>
            <person name="Mao J.F."/>
        </authorList>
    </citation>
    <scope>NUCLEOTIDE SEQUENCE</scope>
    <source>
        <strain evidence="4">Huo1</strain>
        <tissue evidence="4">Leaf</tissue>
    </source>
</reference>
<evidence type="ECO:0000313" key="4">
    <source>
        <dbReference type="EMBL" id="KAG6413750.1"/>
    </source>
</evidence>
<accession>A0A8X8XKJ2</accession>
<evidence type="ECO:0000313" key="5">
    <source>
        <dbReference type="Proteomes" id="UP000298416"/>
    </source>
</evidence>
<protein>
    <recommendedName>
        <fullName evidence="3">NB-ARC domain-containing protein</fullName>
    </recommendedName>
</protein>
<keyword evidence="5" id="KW-1185">Reference proteome</keyword>
<dbReference type="Gene3D" id="3.40.50.300">
    <property type="entry name" value="P-loop containing nucleotide triphosphate hydrolases"/>
    <property type="match status" value="1"/>
</dbReference>
<keyword evidence="1" id="KW-0611">Plant defense</keyword>
<dbReference type="GO" id="GO:0043531">
    <property type="term" value="F:ADP binding"/>
    <property type="evidence" value="ECO:0007669"/>
    <property type="project" value="InterPro"/>
</dbReference>
<dbReference type="PANTHER" id="PTHR36766:SF40">
    <property type="entry name" value="DISEASE RESISTANCE PROTEIN RGA3"/>
    <property type="match status" value="1"/>
</dbReference>
<name>A0A8X8XKJ2_SALSN</name>
<dbReference type="InterPro" id="IPR002182">
    <property type="entry name" value="NB-ARC"/>
</dbReference>